<dbReference type="AlphaFoldDB" id="K8Y5D2"/>
<reference evidence="1 2" key="1">
    <citation type="journal article" date="2012" name="Gene">
        <title>Sequence of Leptospira santarosai serovar Shermani genome and prediction of virulence-associated genes.</title>
        <authorList>
            <person name="Chou L.F."/>
            <person name="Chen Y.T."/>
            <person name="Lu C.W."/>
            <person name="Ko Y.C."/>
            <person name="Tang C.Y."/>
            <person name="Pan M.J."/>
            <person name="Tian Y.C."/>
            <person name="Chiu C.H."/>
            <person name="Hung C.C."/>
            <person name="Yang C.W."/>
        </authorList>
    </citation>
    <scope>NUCLEOTIDE SEQUENCE [LARGE SCALE GENOMIC DNA]</scope>
    <source>
        <strain evidence="1">LT 821</strain>
    </source>
</reference>
<dbReference type="KEGG" id="lst:LSS_19880"/>
<accession>K8Y5D2</accession>
<dbReference type="STRING" id="758847.LSS_19880"/>
<dbReference type="EMBL" id="CP006694">
    <property type="protein sequence ID" value="EKT84990.2"/>
    <property type="molecule type" value="Genomic_DNA"/>
</dbReference>
<sequence length="41" mass="4757">MDFSFEIGRKTAILCRDLILRSLSLDFTSNEKYTMLPLFLG</sequence>
<evidence type="ECO:0000313" key="2">
    <source>
        <dbReference type="Proteomes" id="UP000035800"/>
    </source>
</evidence>
<evidence type="ECO:0000313" key="1">
    <source>
        <dbReference type="EMBL" id="EKT84990.2"/>
    </source>
</evidence>
<name>K8Y5D2_9LEPT</name>
<proteinExistence type="predicted"/>
<reference evidence="1 2" key="2">
    <citation type="journal article" date="2014" name="Emerg. Microbes Infect.">
        <title>Potential impact on kidney infection: a whole-genome analysis of Leptospira santarosai serovar Shermani.</title>
        <authorList>
            <person name="Chou L.F."/>
            <person name="Chen T.W."/>
            <person name="Ko Y.C."/>
            <person name="Pan M.J."/>
            <person name="Tian Y.C."/>
            <person name="Chiu C.H."/>
            <person name="Tang P."/>
            <person name="Hung C.C."/>
            <person name="Yang C.W."/>
        </authorList>
    </citation>
    <scope>NUCLEOTIDE SEQUENCE</scope>
    <source>
        <strain evidence="1 2">LT 821</strain>
    </source>
</reference>
<dbReference type="Proteomes" id="UP000035800">
    <property type="component" value="Chromosome I"/>
</dbReference>
<protein>
    <submittedName>
        <fullName evidence="1">Uncharacterized protein</fullName>
    </submittedName>
</protein>
<gene>
    <name evidence="1" type="ORF">LSS_19880</name>
</gene>
<organism evidence="1 2">
    <name type="scientific">Leptospira santarosai serovar Shermani str. LT 821</name>
    <dbReference type="NCBI Taxonomy" id="758847"/>
    <lineage>
        <taxon>Bacteria</taxon>
        <taxon>Pseudomonadati</taxon>
        <taxon>Spirochaetota</taxon>
        <taxon>Spirochaetia</taxon>
        <taxon>Leptospirales</taxon>
        <taxon>Leptospiraceae</taxon>
        <taxon>Leptospira</taxon>
    </lineage>
</organism>